<evidence type="ECO:0000259" key="2">
    <source>
        <dbReference type="Pfam" id="PF00326"/>
    </source>
</evidence>
<accession>A0A5N6QQP5</accession>
<organism evidence="3 4">
    <name type="scientific">Carpinus fangiana</name>
    <dbReference type="NCBI Taxonomy" id="176857"/>
    <lineage>
        <taxon>Eukaryota</taxon>
        <taxon>Viridiplantae</taxon>
        <taxon>Streptophyta</taxon>
        <taxon>Embryophyta</taxon>
        <taxon>Tracheophyta</taxon>
        <taxon>Spermatophyta</taxon>
        <taxon>Magnoliopsida</taxon>
        <taxon>eudicotyledons</taxon>
        <taxon>Gunneridae</taxon>
        <taxon>Pentapetalae</taxon>
        <taxon>rosids</taxon>
        <taxon>fabids</taxon>
        <taxon>Fagales</taxon>
        <taxon>Betulaceae</taxon>
        <taxon>Carpinus</taxon>
    </lineage>
</organism>
<evidence type="ECO:0000313" key="4">
    <source>
        <dbReference type="Proteomes" id="UP000327013"/>
    </source>
</evidence>
<keyword evidence="4" id="KW-1185">Reference proteome</keyword>
<dbReference type="Proteomes" id="UP000327013">
    <property type="component" value="Chromosome 2"/>
</dbReference>
<dbReference type="InterPro" id="IPR029058">
    <property type="entry name" value="AB_hydrolase_fold"/>
</dbReference>
<dbReference type="SUPFAM" id="SSF53474">
    <property type="entry name" value="alpha/beta-Hydrolases"/>
    <property type="match status" value="1"/>
</dbReference>
<gene>
    <name evidence="3" type="ORF">FH972_005794</name>
</gene>
<dbReference type="OrthoDB" id="43744at2759"/>
<evidence type="ECO:0000313" key="3">
    <source>
        <dbReference type="EMBL" id="KAE8009354.1"/>
    </source>
</evidence>
<dbReference type="Gene3D" id="3.40.50.1820">
    <property type="entry name" value="alpha/beta hydrolase"/>
    <property type="match status" value="1"/>
</dbReference>
<reference evidence="3 4" key="1">
    <citation type="submission" date="2019-06" db="EMBL/GenBank/DDBJ databases">
        <title>A chromosomal-level reference genome of Carpinus fangiana (Coryloideae, Betulaceae).</title>
        <authorList>
            <person name="Yang X."/>
            <person name="Wang Z."/>
            <person name="Zhang L."/>
            <person name="Hao G."/>
            <person name="Liu J."/>
            <person name="Yang Y."/>
        </authorList>
    </citation>
    <scope>NUCLEOTIDE SEQUENCE [LARGE SCALE GENOMIC DNA]</scope>
    <source>
        <strain evidence="3">Cfa_2016G</strain>
        <tissue evidence="3">Leaf</tissue>
    </source>
</reference>
<proteinExistence type="predicted"/>
<protein>
    <recommendedName>
        <fullName evidence="2">Peptidase S9 prolyl oligopeptidase catalytic domain-containing protein</fullName>
    </recommendedName>
</protein>
<sequence>MGQLLTAPCRFAILSGPALPIKGKGPEGDEKANDRYIEQMVESAEAAVEEVIRRGVAHPNKIAVGGHSYGAFMTANLLAHAPHLFCCGVACSGADHRTLDPFGTPWKATTTNMEMNPFMSANKIKKPILLIHLEDDNNRQTLSMQSNHFFRALKGHCALCRLVILPFEIYSPRESIIRVLWEIDRWLQKYCVSNTTDVKADIDASKHDASKEATGSESNKRIKFTHKHTSKFCS</sequence>
<feature type="domain" description="Peptidase S9 prolyl oligopeptidase catalytic" evidence="2">
    <location>
        <begin position="36"/>
        <end position="190"/>
    </location>
</feature>
<dbReference type="PANTHER" id="PTHR42776">
    <property type="entry name" value="SERINE PEPTIDASE S9 FAMILY MEMBER"/>
    <property type="match status" value="1"/>
</dbReference>
<dbReference type="Pfam" id="PF00326">
    <property type="entry name" value="Peptidase_S9"/>
    <property type="match status" value="1"/>
</dbReference>
<dbReference type="PANTHER" id="PTHR42776:SF28">
    <property type="entry name" value="GLUTAMYL ENDOPEPTIDASE, CHLOROPLASTIC-RELATED"/>
    <property type="match status" value="1"/>
</dbReference>
<dbReference type="EMBL" id="CM017322">
    <property type="protein sequence ID" value="KAE8009354.1"/>
    <property type="molecule type" value="Genomic_DNA"/>
</dbReference>
<dbReference type="GO" id="GO:0004252">
    <property type="term" value="F:serine-type endopeptidase activity"/>
    <property type="evidence" value="ECO:0007669"/>
    <property type="project" value="TreeGrafter"/>
</dbReference>
<dbReference type="AlphaFoldDB" id="A0A5N6QQP5"/>
<dbReference type="GO" id="GO:0006508">
    <property type="term" value="P:proteolysis"/>
    <property type="evidence" value="ECO:0007669"/>
    <property type="project" value="InterPro"/>
</dbReference>
<keyword evidence="1" id="KW-0378">Hydrolase</keyword>
<dbReference type="InterPro" id="IPR001375">
    <property type="entry name" value="Peptidase_S9_cat"/>
</dbReference>
<name>A0A5N6QQP5_9ROSI</name>
<evidence type="ECO:0000256" key="1">
    <source>
        <dbReference type="ARBA" id="ARBA00022801"/>
    </source>
</evidence>